<gene>
    <name evidence="1" type="ORF">S03H2_46375</name>
</gene>
<accession>X1IBC4</accession>
<sequence>MTSLVIGKLIGGGVVKLERVQIVCPGCGQQVEAVASDGRVKGYCAVARQFVDFLAETQLKREKGWLDPEYRVKLSSAMKKKWQDPEYRAKQIATHTGRHTTAETRAKLSAALKRRGDTKRGAPAR</sequence>
<proteinExistence type="predicted"/>
<protein>
    <submittedName>
        <fullName evidence="1">Uncharacterized protein</fullName>
    </submittedName>
</protein>
<organism evidence="1">
    <name type="scientific">marine sediment metagenome</name>
    <dbReference type="NCBI Taxonomy" id="412755"/>
    <lineage>
        <taxon>unclassified sequences</taxon>
        <taxon>metagenomes</taxon>
        <taxon>ecological metagenomes</taxon>
    </lineage>
</organism>
<reference evidence="1" key="1">
    <citation type="journal article" date="2014" name="Front. Microbiol.">
        <title>High frequency of phylogenetically diverse reductive dehalogenase-homologous genes in deep subseafloor sedimentary metagenomes.</title>
        <authorList>
            <person name="Kawai M."/>
            <person name="Futagami T."/>
            <person name="Toyoda A."/>
            <person name="Takaki Y."/>
            <person name="Nishi S."/>
            <person name="Hori S."/>
            <person name="Arai W."/>
            <person name="Tsubouchi T."/>
            <person name="Morono Y."/>
            <person name="Uchiyama I."/>
            <person name="Ito T."/>
            <person name="Fujiyama A."/>
            <person name="Inagaki F."/>
            <person name="Takami H."/>
        </authorList>
    </citation>
    <scope>NUCLEOTIDE SEQUENCE</scope>
    <source>
        <strain evidence="1">Expedition CK06-06</strain>
    </source>
</reference>
<evidence type="ECO:0000313" key="1">
    <source>
        <dbReference type="EMBL" id="GAH63414.1"/>
    </source>
</evidence>
<dbReference type="AlphaFoldDB" id="X1IBC4"/>
<name>X1IBC4_9ZZZZ</name>
<comment type="caution">
    <text evidence="1">The sequence shown here is derived from an EMBL/GenBank/DDBJ whole genome shotgun (WGS) entry which is preliminary data.</text>
</comment>
<dbReference type="EMBL" id="BARU01029108">
    <property type="protein sequence ID" value="GAH63414.1"/>
    <property type="molecule type" value="Genomic_DNA"/>
</dbReference>